<dbReference type="EMBL" id="CP032697">
    <property type="protein sequence ID" value="AYG64356.1"/>
    <property type="molecule type" value="Genomic_DNA"/>
</dbReference>
<dbReference type="InterPro" id="IPR000873">
    <property type="entry name" value="AMP-dep_synth/lig_dom"/>
</dbReference>
<dbReference type="PROSITE" id="PS00012">
    <property type="entry name" value="PHOSPHOPANTETHEINE"/>
    <property type="match status" value="1"/>
</dbReference>
<feature type="domain" description="Carrier" evidence="6">
    <location>
        <begin position="1897"/>
        <end position="1972"/>
    </location>
</feature>
<dbReference type="InterPro" id="IPR025110">
    <property type="entry name" value="AMP-bd_C"/>
</dbReference>
<dbReference type="InterPro" id="IPR001242">
    <property type="entry name" value="Condensation_dom"/>
</dbReference>
<dbReference type="InterPro" id="IPR036736">
    <property type="entry name" value="ACP-like_sf"/>
</dbReference>
<dbReference type="PANTHER" id="PTHR45527">
    <property type="entry name" value="NONRIBOSOMAL PEPTIDE SYNTHETASE"/>
    <property type="match status" value="1"/>
</dbReference>
<dbReference type="Gene3D" id="1.10.1200.10">
    <property type="entry name" value="ACP-like"/>
    <property type="match status" value="1"/>
</dbReference>
<dbReference type="GO" id="GO:0031177">
    <property type="term" value="F:phosphopantetheine binding"/>
    <property type="evidence" value="ECO:0007669"/>
    <property type="project" value="InterPro"/>
</dbReference>
<dbReference type="SUPFAM" id="SSF47336">
    <property type="entry name" value="ACP-like"/>
    <property type="match status" value="2"/>
</dbReference>
<geneLocation type="plasmid" evidence="8">
    <name>prccge525a</name>
</geneLocation>
<dbReference type="InterPro" id="IPR006162">
    <property type="entry name" value="Ppantetheine_attach_site"/>
</dbReference>
<dbReference type="SUPFAM" id="SSF56801">
    <property type="entry name" value="Acetyl-CoA synthetase-like"/>
    <property type="match status" value="2"/>
</dbReference>
<dbReference type="FunFam" id="3.40.50.980:FF:000001">
    <property type="entry name" value="Non-ribosomal peptide synthetase"/>
    <property type="match status" value="2"/>
</dbReference>
<dbReference type="InterPro" id="IPR010071">
    <property type="entry name" value="AA_adenyl_dom"/>
</dbReference>
<dbReference type="NCBIfam" id="TIGR01733">
    <property type="entry name" value="AA-adenyl-dom"/>
    <property type="match status" value="2"/>
</dbReference>
<dbReference type="FunFam" id="1.10.1200.10:FF:000005">
    <property type="entry name" value="Nonribosomal peptide synthetase 1"/>
    <property type="match status" value="1"/>
</dbReference>
<dbReference type="FunFam" id="1.10.1200.10:FF:000016">
    <property type="entry name" value="Non-ribosomal peptide synthase"/>
    <property type="match status" value="1"/>
</dbReference>
<name>A0A387GAI3_9HYPH</name>
<evidence type="ECO:0000313" key="7">
    <source>
        <dbReference type="EMBL" id="AYG64356.1"/>
    </source>
</evidence>
<evidence type="ECO:0000256" key="5">
    <source>
        <dbReference type="ARBA" id="ARBA00022723"/>
    </source>
</evidence>
<dbReference type="FunFam" id="2.30.38.10:FF:000001">
    <property type="entry name" value="Non-ribosomal peptide synthetase PvdI"/>
    <property type="match status" value="2"/>
</dbReference>
<dbReference type="Gene3D" id="3.30.559.10">
    <property type="entry name" value="Chloramphenicol acetyltransferase-like domain"/>
    <property type="match status" value="2"/>
</dbReference>
<comment type="cofactor">
    <cofactor evidence="1">
        <name>pantetheine 4'-phosphate</name>
        <dbReference type="ChEBI" id="CHEBI:47942"/>
    </cofactor>
</comment>
<sequence length="2247" mass="241611">MPLPAQYADYTLWQHELLGAEADADSPLGNQLAYWQAALADLPEELALPADRPRPPVQSGRGNQIAFSLNAVLHAQLLELARTHGASLFMVLHAGVAALLSRLGAGDDIPLGTPIAGRGDAALDRLVGFFVNTLVLRTDTRGDPSFADLLAQARETDLAAYQHQDVPFERLIEQLNPARSLARHPLFQVMLVLQNTAAPSIALAGLSVTPETIATRTTKFDLTFSFAERSGATGVCQGLDATLEYASDLYDGATAEALAERLTRLLAEAAAAPGRPISSFELLAPAERRQIVEEWNATARPVPEVTLPALFEQQVCRSPAATALIFEDQELSYAELDARANRLAHHLIGLGIGPDQVVAICLERSPEMVVALLAILKAGAAYLPLDPGYPEARLGFMLDDAGPAALVTTSALAARLPAAGPVRLLLDEPQLRATIAAAPATAPTDADRVRRLDIRDLAYVIYTSGSTGTPKGVAVSEQAIVNRLLWMQAEYCLDGSDRVLQKTPSGFDVSVWEFFWPLIGGAALVLARPGGHQDPAYLAATIAGYGVTTVHFVPSMLRAFIQEQASGDYRGLRRVICSGEALPATLQALFFASLDVALHNLYGPTEAAIDVTASECSRDRDETSVPIGRPIWNTRVYVLDGSLRPVPAGVAGELYIAGTGLARGYCGRPSLTAERFVACPFGEPGERMYRTGDLARWRADGMLDFLGRVDDQVKIRGVRIEPAEVAAALSAHPAVAQAAVVARADGPGGQQLVGYVVAVAGQDLDAQALRTHAAARLPEHMVPSAIVGLEALPLTPNGKLDRKALPAPVMATAKDDYVPPEGYTEQLLAAIWAEVLQLERVGRHDNFFALGGHSLLVPKLIALSGQAGFHADVRTIFEAPTLAALAAAVTSCRSNLIEVPENRIPPQCEVITPAMLPLVQLSEREIARIVEHVPGGVANIQDIYPLTPLQEGMLFHHLTATAGDPYLSQVTVGVDSRPRVDNLLQALRAAIHRNDVLRSAVLWQDMVEPVQVVWRQAHLAVEEISLDPHAGDIADQLRAQFNPRHFRLDLTQAPLLRAHIAQDPSNNRWVLQLLFHHMVDDATSLRLLFGEIRAHLANRADHLPVAQPFREFVARARLGLTDEKHEMFFREMLGDVDEPTAPFGLLDVQQDGTAIVEASRTLDSRFAGRLQAAAQTVGVGAASLFHLAWAHVLAAVSGRDDVVFGTVLTGRLQAGIGADRAQGPFINTLPIRIRIGGLSPRDGVRLTHGLLARLVSHEHAPLLLAQRCSRVLAPAPLFSALLNYRQQRDQPQISGELDRAEHGIEFLGFEERSNYPLTFSVDDLGDTFRLTVQMASTSEVDRICTYMTNALEQLVEALEVRPDIPIQRFEIISPAERRQIVEEWNATARPVPEVTLPALFEQQVCRSPAATALIFEDQELSYAELDARANRLAHHLIGLGIGPDQVVAICLERSPEMVVALLAILKAGAAYLPLDPGYPEARLGFMLDDAGPAALVTTSALAARLPAAGPVRLLLDEPQLRATIAAAPATAPTDADRVRRLDIRDLAYVIYTSGSTGTPKGVAVSHCGLAGLAESQIERLGVTSASRVLQFASVSFDAAVWELLTAFAGGACLVLPPPGPLLGSQLAATLRRRSITHALIPPSALASSNANVSTALPTLLVGGEACSPDLVARWSAERRMINVYGPTETTVFATMSGPLTAPESPPIGRPIWNTRVYVLDGSLRPVPAGVAGELYIAGTGLARGYCGRPSLTAERFVACPFGEPGERMYRTGDLARWRADGMLDFLGRVDDQVKIRGVRIEPAEVAAALSAHPAVAQAAVVARADGPGGQQLVGYVVAVAGQDLDAQALRAHAAARLPEHMVPSAIVGLEALPLTPNGKLDRKALPAPVMASRSTRAPQTPEEALLCKLYADLLGLERVGPEDNFFELGGHSLLATRLVGRIRAALAVELPIRALFDAPTPAQLAAGLAEADHEQAAASASLHVLLPLRTQGSRPPLFCIHPAGGLAWPYAGLLQHLKGRPLYGVQALSFVDGETSELSIEAMAEDYLHEIHSVQPCGPYHLLGWSFGCHVAHAIANRLQDKGEQVSLLAYLDGYPMHDAPHAVAPEPTIRDLMEVLLDVFSDRPVEFGDAVPSLAQIRGLLAKADALATLDDRLVESIFRNFRDAPRLMREFRPRTFQGDLLFFRATLTAKESQPEDWQRYVTGRVSIHDIVCRHEKMMRPATLAAIGPLLAGALERASQTRSASL</sequence>
<dbReference type="CDD" id="cd17646">
    <property type="entry name" value="A_NRPS_AB3403-like"/>
    <property type="match status" value="1"/>
</dbReference>
<dbReference type="Pfam" id="PF00668">
    <property type="entry name" value="Condensation"/>
    <property type="match status" value="2"/>
</dbReference>
<dbReference type="FunFam" id="3.30.300.30:FF:000010">
    <property type="entry name" value="Enterobactin synthetase component F"/>
    <property type="match status" value="2"/>
</dbReference>
<dbReference type="Pfam" id="PF00550">
    <property type="entry name" value="PP-binding"/>
    <property type="match status" value="2"/>
</dbReference>
<keyword evidence="5" id="KW-0479">Metal-binding</keyword>
<dbReference type="CDD" id="cd19544">
    <property type="entry name" value="E-C_NRPS"/>
    <property type="match status" value="1"/>
</dbReference>
<evidence type="ECO:0000256" key="3">
    <source>
        <dbReference type="ARBA" id="ARBA00022450"/>
    </source>
</evidence>
<keyword evidence="4" id="KW-0597">Phosphoprotein</keyword>
<proteinExistence type="inferred from homology"/>
<dbReference type="Pfam" id="PF00501">
    <property type="entry name" value="AMP-binding"/>
    <property type="match status" value="2"/>
</dbReference>
<reference evidence="7 8" key="1">
    <citation type="submission" date="2018-10" db="EMBL/GenBank/DDBJ databases">
        <title>Rhizobium etli, R. leguminosarum and a new Rhizobium genospecies from Phaseolus dumosus.</title>
        <authorList>
            <person name="Ramirez-Puebla S.T."/>
            <person name="Rogel-Hernandez M.A."/>
            <person name="Guerrero G."/>
            <person name="Ormeno-Orrillo E."/>
            <person name="Martinez-Romero J.C."/>
            <person name="Negrete-Yankelevich S."/>
            <person name="Martinez-Romero E."/>
        </authorList>
    </citation>
    <scope>NUCLEOTIDE SEQUENCE [LARGE SCALE GENOMIC DNA]</scope>
    <source>
        <strain evidence="7 8">CCGE525</strain>
        <plasmid evidence="8">prccge525a</plasmid>
    </source>
</reference>
<feature type="domain" description="Carrier" evidence="6">
    <location>
        <begin position="819"/>
        <end position="893"/>
    </location>
</feature>
<dbReference type="Gene3D" id="3.40.50.980">
    <property type="match status" value="4"/>
</dbReference>
<dbReference type="Gene3D" id="3.40.50.1820">
    <property type="entry name" value="alpha/beta hydrolase"/>
    <property type="match status" value="1"/>
</dbReference>
<keyword evidence="8" id="KW-1185">Reference proteome</keyword>
<dbReference type="InterPro" id="IPR009081">
    <property type="entry name" value="PP-bd_ACP"/>
</dbReference>
<dbReference type="KEGG" id="rjg:CCGE525_37015"/>
<dbReference type="SMART" id="SM00823">
    <property type="entry name" value="PKS_PP"/>
    <property type="match status" value="2"/>
</dbReference>
<dbReference type="PANTHER" id="PTHR45527:SF1">
    <property type="entry name" value="FATTY ACID SYNTHASE"/>
    <property type="match status" value="1"/>
</dbReference>
<dbReference type="GO" id="GO:0044550">
    <property type="term" value="P:secondary metabolite biosynthetic process"/>
    <property type="evidence" value="ECO:0007669"/>
    <property type="project" value="UniProtKB-ARBA"/>
</dbReference>
<dbReference type="PROSITE" id="PS00455">
    <property type="entry name" value="AMP_BINDING"/>
    <property type="match status" value="2"/>
</dbReference>
<dbReference type="GO" id="GO:0046872">
    <property type="term" value="F:metal ion binding"/>
    <property type="evidence" value="ECO:0007669"/>
    <property type="project" value="UniProtKB-KW"/>
</dbReference>
<keyword evidence="7" id="KW-0614">Plasmid</keyword>
<dbReference type="PROSITE" id="PS50075">
    <property type="entry name" value="CARRIER"/>
    <property type="match status" value="2"/>
</dbReference>
<dbReference type="Pfam" id="PF13193">
    <property type="entry name" value="AMP-binding_C"/>
    <property type="match status" value="2"/>
</dbReference>
<evidence type="ECO:0000256" key="1">
    <source>
        <dbReference type="ARBA" id="ARBA00001957"/>
    </source>
</evidence>
<evidence type="ECO:0000256" key="2">
    <source>
        <dbReference type="ARBA" id="ARBA00006432"/>
    </source>
</evidence>
<dbReference type="OrthoDB" id="9803968at2"/>
<keyword evidence="3" id="KW-0596">Phosphopantetheine</keyword>
<dbReference type="InterPro" id="IPR023213">
    <property type="entry name" value="CAT-like_dom_sf"/>
</dbReference>
<evidence type="ECO:0000259" key="6">
    <source>
        <dbReference type="PROSITE" id="PS50075"/>
    </source>
</evidence>
<dbReference type="InterPro" id="IPR001031">
    <property type="entry name" value="Thioesterase"/>
</dbReference>
<evidence type="ECO:0000313" key="8">
    <source>
        <dbReference type="Proteomes" id="UP000282195"/>
    </source>
</evidence>
<dbReference type="FunFam" id="3.40.50.980:FF:000002">
    <property type="entry name" value="Enterobactin synthetase component F"/>
    <property type="match status" value="1"/>
</dbReference>
<dbReference type="SUPFAM" id="SSF53474">
    <property type="entry name" value="alpha/beta-Hydrolases"/>
    <property type="match status" value="1"/>
</dbReference>
<organism evidence="7 8">
    <name type="scientific">Rhizobium jaguaris</name>
    <dbReference type="NCBI Taxonomy" id="1312183"/>
    <lineage>
        <taxon>Bacteria</taxon>
        <taxon>Pseudomonadati</taxon>
        <taxon>Pseudomonadota</taxon>
        <taxon>Alphaproteobacteria</taxon>
        <taxon>Hyphomicrobiales</taxon>
        <taxon>Rhizobiaceae</taxon>
        <taxon>Rhizobium/Agrobacterium group</taxon>
        <taxon>Rhizobium</taxon>
    </lineage>
</organism>
<gene>
    <name evidence="7" type="ORF">CCGE525_37015</name>
</gene>
<dbReference type="Pfam" id="PF00975">
    <property type="entry name" value="Thioesterase"/>
    <property type="match status" value="1"/>
</dbReference>
<dbReference type="Proteomes" id="UP000282195">
    <property type="component" value="Plasmid pRCCGE525a"/>
</dbReference>
<dbReference type="SMART" id="SM00824">
    <property type="entry name" value="PKS_TE"/>
    <property type="match status" value="1"/>
</dbReference>
<accession>A0A387GAI3</accession>
<dbReference type="FunFam" id="3.40.50.12780:FF:000012">
    <property type="entry name" value="Non-ribosomal peptide synthetase"/>
    <property type="match status" value="2"/>
</dbReference>
<dbReference type="Gene3D" id="2.30.38.10">
    <property type="entry name" value="Luciferase, Domain 3"/>
    <property type="match status" value="2"/>
</dbReference>
<protein>
    <submittedName>
        <fullName evidence="7">Non-ribosomal peptide synthetase</fullName>
    </submittedName>
</protein>
<dbReference type="SUPFAM" id="SSF52777">
    <property type="entry name" value="CoA-dependent acyltransferases"/>
    <property type="match status" value="3"/>
</dbReference>
<dbReference type="GO" id="GO:0005737">
    <property type="term" value="C:cytoplasm"/>
    <property type="evidence" value="ECO:0007669"/>
    <property type="project" value="TreeGrafter"/>
</dbReference>
<dbReference type="Gene3D" id="3.30.300.30">
    <property type="match status" value="2"/>
</dbReference>
<dbReference type="GO" id="GO:0072330">
    <property type="term" value="P:monocarboxylic acid biosynthetic process"/>
    <property type="evidence" value="ECO:0007669"/>
    <property type="project" value="UniProtKB-ARBA"/>
</dbReference>
<dbReference type="InterPro" id="IPR029058">
    <property type="entry name" value="AB_hydrolase_fold"/>
</dbReference>
<dbReference type="InterPro" id="IPR020845">
    <property type="entry name" value="AMP-binding_CS"/>
</dbReference>
<comment type="similarity">
    <text evidence="2">Belongs to the ATP-dependent AMP-binding enzyme family.</text>
</comment>
<dbReference type="InterPro" id="IPR045851">
    <property type="entry name" value="AMP-bd_C_sf"/>
</dbReference>
<dbReference type="CDD" id="cd19540">
    <property type="entry name" value="LCL_NRPS-like"/>
    <property type="match status" value="1"/>
</dbReference>
<dbReference type="InterPro" id="IPR020802">
    <property type="entry name" value="TesA-like"/>
</dbReference>
<dbReference type="InterPro" id="IPR020806">
    <property type="entry name" value="PKS_PP-bd"/>
</dbReference>
<evidence type="ECO:0000256" key="4">
    <source>
        <dbReference type="ARBA" id="ARBA00022553"/>
    </source>
</evidence>
<dbReference type="GO" id="GO:0043041">
    <property type="term" value="P:amino acid activation for nonribosomal peptide biosynthetic process"/>
    <property type="evidence" value="ECO:0007669"/>
    <property type="project" value="TreeGrafter"/>
</dbReference>
<dbReference type="GO" id="GO:0003824">
    <property type="term" value="F:catalytic activity"/>
    <property type="evidence" value="ECO:0007669"/>
    <property type="project" value="InterPro"/>
</dbReference>
<dbReference type="Gene3D" id="3.30.559.30">
    <property type="entry name" value="Nonribosomal peptide synthetase, condensation domain"/>
    <property type="match status" value="2"/>
</dbReference>